<protein>
    <submittedName>
        <fullName evidence="4">Response regulator</fullName>
    </submittedName>
</protein>
<feature type="modified residue" description="4-aspartylphosphate" evidence="2">
    <location>
        <position position="76"/>
    </location>
</feature>
<organism evidence="4 5">
    <name type="scientific">Thermocoleostomius sinensis A174</name>
    <dbReference type="NCBI Taxonomy" id="2016057"/>
    <lineage>
        <taxon>Bacteria</taxon>
        <taxon>Bacillati</taxon>
        <taxon>Cyanobacteriota</taxon>
        <taxon>Cyanophyceae</taxon>
        <taxon>Oculatellales</taxon>
        <taxon>Oculatellaceae</taxon>
        <taxon>Thermocoleostomius</taxon>
    </lineage>
</organism>
<evidence type="ECO:0000313" key="5">
    <source>
        <dbReference type="Proteomes" id="UP001163152"/>
    </source>
</evidence>
<evidence type="ECO:0000259" key="3">
    <source>
        <dbReference type="PROSITE" id="PS50110"/>
    </source>
</evidence>
<dbReference type="EMBL" id="CP113797">
    <property type="protein sequence ID" value="WAL58277.1"/>
    <property type="molecule type" value="Genomic_DNA"/>
</dbReference>
<evidence type="ECO:0000256" key="1">
    <source>
        <dbReference type="ARBA" id="ARBA00022553"/>
    </source>
</evidence>
<feature type="domain" description="Response regulatory" evidence="3">
    <location>
        <begin position="26"/>
        <end position="143"/>
    </location>
</feature>
<reference evidence="4" key="1">
    <citation type="submission" date="2022-12" db="EMBL/GenBank/DDBJ databases">
        <title>Polyphasic identification of a Novel Hot-Spring Cyanobacterium Ocullathermofonsia sinensis gen nov. sp. nov. and Genomic Insights on its Adaptations to the Thermal Habitat.</title>
        <authorList>
            <person name="Daroch M."/>
            <person name="Tang J."/>
            <person name="Jiang Y."/>
        </authorList>
    </citation>
    <scope>NUCLEOTIDE SEQUENCE</scope>
    <source>
        <strain evidence="4">PKUAC-SCTA174</strain>
    </source>
</reference>
<dbReference type="AlphaFoldDB" id="A0A9E9C8C4"/>
<dbReference type="PROSITE" id="PS50110">
    <property type="entry name" value="RESPONSE_REGULATORY"/>
    <property type="match status" value="1"/>
</dbReference>
<sequence>MFSNLGSMRQQTMIDSSATTIPTARRILFVDDEFDVRRVVQTCLEKIAHWTVIVAESGEDGLHKARTENPDAIVLDVMMPGMDGYQFLNALLVQPETRSIPVVLLTAKADSLEVKQYEALGIKGLIGKPFNPLTLHREIAACLNWVV</sequence>
<dbReference type="InterPro" id="IPR001789">
    <property type="entry name" value="Sig_transdc_resp-reg_receiver"/>
</dbReference>
<dbReference type="Proteomes" id="UP001163152">
    <property type="component" value="Chromosome"/>
</dbReference>
<dbReference type="Pfam" id="PF00072">
    <property type="entry name" value="Response_reg"/>
    <property type="match status" value="1"/>
</dbReference>
<dbReference type="SMART" id="SM00448">
    <property type="entry name" value="REC"/>
    <property type="match status" value="1"/>
</dbReference>
<accession>A0A9E9C8C4</accession>
<keyword evidence="5" id="KW-1185">Reference proteome</keyword>
<dbReference type="GO" id="GO:0000160">
    <property type="term" value="P:phosphorelay signal transduction system"/>
    <property type="evidence" value="ECO:0007669"/>
    <property type="project" value="InterPro"/>
</dbReference>
<gene>
    <name evidence="4" type="ORF">OXH18_13895</name>
</gene>
<keyword evidence="1 2" id="KW-0597">Phosphoprotein</keyword>
<name>A0A9E9C8C4_9CYAN</name>
<dbReference type="PANTHER" id="PTHR44591">
    <property type="entry name" value="STRESS RESPONSE REGULATOR PROTEIN 1"/>
    <property type="match status" value="1"/>
</dbReference>
<dbReference type="SUPFAM" id="SSF52172">
    <property type="entry name" value="CheY-like"/>
    <property type="match status" value="1"/>
</dbReference>
<evidence type="ECO:0000256" key="2">
    <source>
        <dbReference type="PROSITE-ProRule" id="PRU00169"/>
    </source>
</evidence>
<dbReference type="Gene3D" id="3.40.50.2300">
    <property type="match status" value="1"/>
</dbReference>
<dbReference type="InterPro" id="IPR011006">
    <property type="entry name" value="CheY-like_superfamily"/>
</dbReference>
<proteinExistence type="predicted"/>
<dbReference type="InterPro" id="IPR050595">
    <property type="entry name" value="Bact_response_regulator"/>
</dbReference>
<dbReference type="PANTHER" id="PTHR44591:SF22">
    <property type="entry name" value="CHEY SUBFAMILY"/>
    <property type="match status" value="1"/>
</dbReference>
<dbReference type="CDD" id="cd17552">
    <property type="entry name" value="REC_RR468-like"/>
    <property type="match status" value="1"/>
</dbReference>
<dbReference type="KEGG" id="tsin:OXH18_13895"/>
<evidence type="ECO:0000313" key="4">
    <source>
        <dbReference type="EMBL" id="WAL58277.1"/>
    </source>
</evidence>